<gene>
    <name evidence="2" type="ORF">LG649_00080</name>
</gene>
<feature type="signal peptide" evidence="1">
    <location>
        <begin position="1"/>
        <end position="21"/>
    </location>
</feature>
<protein>
    <recommendedName>
        <fullName evidence="4">Peptidase S74 domain-containing protein</fullName>
    </recommendedName>
</protein>
<keyword evidence="3" id="KW-1185">Reference proteome</keyword>
<comment type="caution">
    <text evidence="2">The sequence shown here is derived from an EMBL/GenBank/DDBJ whole genome shotgun (WGS) entry which is preliminary data.</text>
</comment>
<accession>A0A9X1HXT2</accession>
<evidence type="ECO:0000313" key="2">
    <source>
        <dbReference type="EMBL" id="MCB4797225.1"/>
    </source>
</evidence>
<proteinExistence type="predicted"/>
<sequence>MRKMLCLVGVLFYLNSSYSQNSGNGETWYKINTKGEFVTKITARGSYAEHNVIVHIVNKYWNTAEVQYISEFNYNHTRVKLEWGYVGSGSDRYLAVKNTAVTSTSAGTIILTDIINPDLDYVLEAIDESLVTPITPKKIFHVDEWNGNVGIGTDLSSNPNNYKLAVKGTIGAQKVKVENSSLTWSDFVFYKDYNLPTLKQVEQHIKEKGHLKDIPSAKEVKQNGIYLAEMNAKLLQKIEELTLYTIQQEKKIQSQDKINTELLQRVLKLEQILN</sequence>
<organism evidence="2 3">
    <name type="scientific">Neotamlana laminarinivorans</name>
    <dbReference type="NCBI Taxonomy" id="2883124"/>
    <lineage>
        <taxon>Bacteria</taxon>
        <taxon>Pseudomonadati</taxon>
        <taxon>Bacteroidota</taxon>
        <taxon>Flavobacteriia</taxon>
        <taxon>Flavobacteriales</taxon>
        <taxon>Flavobacteriaceae</taxon>
        <taxon>Neotamlana</taxon>
    </lineage>
</organism>
<dbReference type="AlphaFoldDB" id="A0A9X1HXT2"/>
<dbReference type="RefSeq" id="WP_226539488.1">
    <property type="nucleotide sequence ID" value="NZ_JAJAPW010000001.1"/>
</dbReference>
<evidence type="ECO:0000313" key="3">
    <source>
        <dbReference type="Proteomes" id="UP001139199"/>
    </source>
</evidence>
<name>A0A9X1HXT2_9FLAO</name>
<keyword evidence="1" id="KW-0732">Signal</keyword>
<feature type="chain" id="PRO_5040849362" description="Peptidase S74 domain-containing protein" evidence="1">
    <location>
        <begin position="22"/>
        <end position="274"/>
    </location>
</feature>
<evidence type="ECO:0000256" key="1">
    <source>
        <dbReference type="SAM" id="SignalP"/>
    </source>
</evidence>
<dbReference type="EMBL" id="JAJAPW010000001">
    <property type="protein sequence ID" value="MCB4797225.1"/>
    <property type="molecule type" value="Genomic_DNA"/>
</dbReference>
<reference evidence="2" key="1">
    <citation type="submission" date="2021-10" db="EMBL/GenBank/DDBJ databases">
        <title>Tamlana sargassums sp. nov., and Tamlana laminarinivorans sp. nov., two new bacteria isolated from the brown alga.</title>
        <authorList>
            <person name="Li J."/>
        </authorList>
    </citation>
    <scope>NUCLEOTIDE SEQUENCE</scope>
    <source>
        <strain evidence="2">PT2-4</strain>
    </source>
</reference>
<evidence type="ECO:0008006" key="4">
    <source>
        <dbReference type="Google" id="ProtNLM"/>
    </source>
</evidence>
<dbReference type="Proteomes" id="UP001139199">
    <property type="component" value="Unassembled WGS sequence"/>
</dbReference>